<name>A0A1R1HYP5_9RHOO</name>
<evidence type="ECO:0000313" key="2">
    <source>
        <dbReference type="EMBL" id="OMG51638.1"/>
    </source>
</evidence>
<dbReference type="RefSeq" id="WP_076097559.1">
    <property type="nucleotide sequence ID" value="NZ_MTHD01000010.1"/>
</dbReference>
<comment type="caution">
    <text evidence="2">The sequence shown here is derived from an EMBL/GenBank/DDBJ whole genome shotgun (WGS) entry which is preliminary data.</text>
</comment>
<dbReference type="Proteomes" id="UP000187526">
    <property type="component" value="Unassembled WGS sequence"/>
</dbReference>
<evidence type="ECO:0000259" key="1">
    <source>
        <dbReference type="PROSITE" id="PS50104"/>
    </source>
</evidence>
<keyword evidence="3" id="KW-1185">Reference proteome</keyword>
<dbReference type="InterPro" id="IPR000157">
    <property type="entry name" value="TIR_dom"/>
</dbReference>
<dbReference type="Gene3D" id="3.40.50.10140">
    <property type="entry name" value="Toll/interleukin-1 receptor homology (TIR) domain"/>
    <property type="match status" value="1"/>
</dbReference>
<sequence>MPNLFVSHASEDKKAFVRPLAHALKSHGLQVWFDEFSLRVGDSLRRSIDKGLRECDAGVLVLSPSFFQKEWPQRELDALFGLEIAGRATLIPIWYEIEAADVARASPLLADRVALNANNGVTYIASEIAKQFRIEASVASSRLADLIERFQYPGLFGGEALFQGCHERFLRMNAFKEEYNAFLFSEEMQKYFDEELGDFPPEVSTKLDEEQEQLRQKYELPRDVYLTTDEPVSESNLRWWAESICAWASGTLGRNESEDFVSEIDLQELDEYFVLLGVPNFSISGEQRNLLERALVEMGCGLENDFKNVQPLCDALRGLG</sequence>
<dbReference type="InterPro" id="IPR035897">
    <property type="entry name" value="Toll_tir_struct_dom_sf"/>
</dbReference>
<proteinExistence type="predicted"/>
<dbReference type="Pfam" id="PF13676">
    <property type="entry name" value="TIR_2"/>
    <property type="match status" value="1"/>
</dbReference>
<dbReference type="GO" id="GO:0007165">
    <property type="term" value="P:signal transduction"/>
    <property type="evidence" value="ECO:0007669"/>
    <property type="project" value="InterPro"/>
</dbReference>
<gene>
    <name evidence="2" type="ORF">BJN45_17390</name>
</gene>
<dbReference type="AlphaFoldDB" id="A0A1R1HYP5"/>
<feature type="domain" description="TIR" evidence="1">
    <location>
        <begin position="1"/>
        <end position="132"/>
    </location>
</feature>
<reference evidence="2 3" key="1">
    <citation type="submission" date="2016-10" db="EMBL/GenBank/DDBJ databases">
        <title>Alkaliphiles isolated from bioreactors.</title>
        <authorList>
            <person name="Salah Z."/>
            <person name="Rout S.P."/>
            <person name="Humphreys P.N."/>
        </authorList>
    </citation>
    <scope>NUCLEOTIDE SEQUENCE [LARGE SCALE GENOMIC DNA]</scope>
    <source>
        <strain evidence="2 3">ZS02</strain>
    </source>
</reference>
<dbReference type="PROSITE" id="PS50104">
    <property type="entry name" value="TIR"/>
    <property type="match status" value="1"/>
</dbReference>
<dbReference type="SUPFAM" id="SSF52200">
    <property type="entry name" value="Toll/Interleukin receptor TIR domain"/>
    <property type="match status" value="1"/>
</dbReference>
<dbReference type="SMART" id="SM00255">
    <property type="entry name" value="TIR"/>
    <property type="match status" value="1"/>
</dbReference>
<evidence type="ECO:0000313" key="3">
    <source>
        <dbReference type="Proteomes" id="UP000187526"/>
    </source>
</evidence>
<organism evidence="2 3">
    <name type="scientific">Azonexus hydrophilus</name>
    <dbReference type="NCBI Taxonomy" id="418702"/>
    <lineage>
        <taxon>Bacteria</taxon>
        <taxon>Pseudomonadati</taxon>
        <taxon>Pseudomonadota</taxon>
        <taxon>Betaproteobacteria</taxon>
        <taxon>Rhodocyclales</taxon>
        <taxon>Azonexaceae</taxon>
        <taxon>Azonexus</taxon>
    </lineage>
</organism>
<dbReference type="OrthoDB" id="7055795at2"/>
<protein>
    <recommendedName>
        <fullName evidence="1">TIR domain-containing protein</fullName>
    </recommendedName>
</protein>
<accession>A0A1R1HYP5</accession>
<dbReference type="EMBL" id="MTHD01000010">
    <property type="protein sequence ID" value="OMG51638.1"/>
    <property type="molecule type" value="Genomic_DNA"/>
</dbReference>